<keyword evidence="4" id="KW-1185">Reference proteome</keyword>
<dbReference type="KEGG" id="sgrg:L0C25_09075"/>
<accession>A0AA46TKX3</accession>
<sequence length="207" mass="22001">MPRHRTAIVCTSVALAASGTLIAGTAHAANDAAKTTDSYAYQCKIKAGGFVIDPAKVKVTMSAKLPGSVDAGSTIGKRKVHVTLRMPEVIRDNAVSVLRARKANGSARDAHVDVRIAKKTDQIPVKGLHAKKRRIPRKAGAVWNIHATGKVAAIKVPKNASGKAKVSVPKRLRVKANLFRRNGSKIKASMACKAPKDRAFDTIKITG</sequence>
<name>A0AA46TKX3_9ACTN</name>
<dbReference type="Proteomes" id="UP001164390">
    <property type="component" value="Chromosome"/>
</dbReference>
<feature type="chain" id="PRO_5041314965" description="DUF6801 domain-containing protein" evidence="1">
    <location>
        <begin position="29"/>
        <end position="207"/>
    </location>
</feature>
<proteinExistence type="predicted"/>
<dbReference type="EMBL" id="CP094970">
    <property type="protein sequence ID" value="UYM07209.1"/>
    <property type="molecule type" value="Genomic_DNA"/>
</dbReference>
<reference evidence="3" key="1">
    <citation type="submission" date="2022-01" db="EMBL/GenBank/DDBJ databases">
        <title>Nocardioidaceae gen. sp. A5X3R13.</title>
        <authorList>
            <person name="Lopez Marin M.A."/>
            <person name="Uhlik O."/>
        </authorList>
    </citation>
    <scope>NUCLEOTIDE SEQUENCE</scope>
    <source>
        <strain evidence="3">A5X3R13</strain>
    </source>
</reference>
<dbReference type="AlphaFoldDB" id="A0AA46TKX3"/>
<keyword evidence="1" id="KW-0732">Signal</keyword>
<dbReference type="Pfam" id="PF20611">
    <property type="entry name" value="DUF6801"/>
    <property type="match status" value="1"/>
</dbReference>
<feature type="domain" description="DUF6801" evidence="2">
    <location>
        <begin position="41"/>
        <end position="199"/>
    </location>
</feature>
<evidence type="ECO:0000313" key="3">
    <source>
        <dbReference type="EMBL" id="UYM07209.1"/>
    </source>
</evidence>
<feature type="signal peptide" evidence="1">
    <location>
        <begin position="1"/>
        <end position="28"/>
    </location>
</feature>
<gene>
    <name evidence="3" type="ORF">L0C25_09075</name>
</gene>
<protein>
    <recommendedName>
        <fullName evidence="2">DUF6801 domain-containing protein</fullName>
    </recommendedName>
</protein>
<dbReference type="InterPro" id="IPR046542">
    <property type="entry name" value="DUF6801"/>
</dbReference>
<evidence type="ECO:0000313" key="4">
    <source>
        <dbReference type="Proteomes" id="UP001164390"/>
    </source>
</evidence>
<dbReference type="RefSeq" id="WP_271636164.1">
    <property type="nucleotide sequence ID" value="NZ_CP094970.1"/>
</dbReference>
<organism evidence="3 4">
    <name type="scientific">Solicola gregarius</name>
    <dbReference type="NCBI Taxonomy" id="2908642"/>
    <lineage>
        <taxon>Bacteria</taxon>
        <taxon>Bacillati</taxon>
        <taxon>Actinomycetota</taxon>
        <taxon>Actinomycetes</taxon>
        <taxon>Propionibacteriales</taxon>
        <taxon>Nocardioidaceae</taxon>
        <taxon>Solicola</taxon>
    </lineage>
</organism>
<evidence type="ECO:0000256" key="1">
    <source>
        <dbReference type="SAM" id="SignalP"/>
    </source>
</evidence>
<evidence type="ECO:0000259" key="2">
    <source>
        <dbReference type="Pfam" id="PF20611"/>
    </source>
</evidence>